<name>A0A8C2A4K3_CYPCA</name>
<keyword evidence="4" id="KW-0963">Cytoplasm</keyword>
<dbReference type="InterPro" id="IPR021567">
    <property type="entry name" value="LEDGF_IBD"/>
</dbReference>
<comment type="similarity">
    <text evidence="3">Belongs to the HDGF family.</text>
</comment>
<feature type="compositionally biased region" description="Low complexity" evidence="12">
    <location>
        <begin position="172"/>
        <end position="186"/>
    </location>
</feature>
<dbReference type="Gene3D" id="1.20.930.10">
    <property type="entry name" value="Conserved domain common to transcription factors TFIIS, elongin A, CRSP70"/>
    <property type="match status" value="1"/>
</dbReference>
<feature type="compositionally biased region" description="Basic and acidic residues" evidence="12">
    <location>
        <begin position="409"/>
        <end position="437"/>
    </location>
</feature>
<evidence type="ECO:0000256" key="3">
    <source>
        <dbReference type="ARBA" id="ARBA00005309"/>
    </source>
</evidence>
<dbReference type="GO" id="GO:0061628">
    <property type="term" value="F:histone H3K27me3 reader activity"/>
    <property type="evidence" value="ECO:0007669"/>
    <property type="project" value="TreeGrafter"/>
</dbReference>
<keyword evidence="9" id="KW-0234">DNA repair</keyword>
<feature type="compositionally biased region" description="Basic residues" evidence="12">
    <location>
        <begin position="206"/>
        <end position="219"/>
    </location>
</feature>
<evidence type="ECO:0000256" key="5">
    <source>
        <dbReference type="ARBA" id="ARBA00022541"/>
    </source>
</evidence>
<dbReference type="GO" id="GO:0005634">
    <property type="term" value="C:nucleus"/>
    <property type="evidence" value="ECO:0007669"/>
    <property type="project" value="UniProtKB-SubCell"/>
</dbReference>
<dbReference type="InterPro" id="IPR035441">
    <property type="entry name" value="TFIIS/LEDGF_dom_sf"/>
</dbReference>
<keyword evidence="7" id="KW-0175">Coiled coil</keyword>
<evidence type="ECO:0000256" key="10">
    <source>
        <dbReference type="ARBA" id="ARBA00023242"/>
    </source>
</evidence>
<feature type="compositionally biased region" description="Polar residues" evidence="12">
    <location>
        <begin position="575"/>
        <end position="600"/>
    </location>
</feature>
<dbReference type="FunFam" id="2.30.30.140:FF:000017">
    <property type="entry name" value="hepatoma-derived growth factor isoform X1"/>
    <property type="match status" value="1"/>
</dbReference>
<dbReference type="GO" id="GO:0005737">
    <property type="term" value="C:cytoplasm"/>
    <property type="evidence" value="ECO:0007669"/>
    <property type="project" value="UniProtKB-SubCell"/>
</dbReference>
<dbReference type="GO" id="GO:0062072">
    <property type="term" value="F:histone H3K9me2/3 reader activity"/>
    <property type="evidence" value="ECO:0007669"/>
    <property type="project" value="TreeGrafter"/>
</dbReference>
<evidence type="ECO:0000259" key="13">
    <source>
        <dbReference type="PROSITE" id="PS50812"/>
    </source>
</evidence>
<feature type="domain" description="PWWP" evidence="13">
    <location>
        <begin position="7"/>
        <end position="64"/>
    </location>
</feature>
<evidence type="ECO:0000256" key="7">
    <source>
        <dbReference type="ARBA" id="ARBA00023054"/>
    </source>
</evidence>
<accession>A0A8C2A4K3</accession>
<protein>
    <recommendedName>
        <fullName evidence="11">Hepatoma-derived growth factor-related protein 2</fullName>
    </recommendedName>
</protein>
<comment type="subcellular location">
    <subcellularLocation>
        <location evidence="2">Cytoplasm</location>
    </subcellularLocation>
    <subcellularLocation>
        <location evidence="1">Nucleus</location>
    </subcellularLocation>
</comment>
<evidence type="ECO:0000256" key="12">
    <source>
        <dbReference type="SAM" id="MobiDB-lite"/>
    </source>
</evidence>
<dbReference type="CDD" id="cd20149">
    <property type="entry name" value="PWWP_HDGFL2"/>
    <property type="match status" value="1"/>
</dbReference>
<dbReference type="GO" id="GO:0007517">
    <property type="term" value="P:muscle organ development"/>
    <property type="evidence" value="ECO:0007669"/>
    <property type="project" value="UniProtKB-KW"/>
</dbReference>
<evidence type="ECO:0000256" key="4">
    <source>
        <dbReference type="ARBA" id="ARBA00022490"/>
    </source>
</evidence>
<keyword evidence="5" id="KW-0517">Myogenesis</keyword>
<evidence type="ECO:0000256" key="2">
    <source>
        <dbReference type="ARBA" id="ARBA00004496"/>
    </source>
</evidence>
<dbReference type="Proteomes" id="UP000694700">
    <property type="component" value="Unplaced"/>
</dbReference>
<feature type="compositionally biased region" description="Basic and acidic residues" evidence="12">
    <location>
        <begin position="605"/>
        <end position="615"/>
    </location>
</feature>
<feature type="region of interest" description="Disordered" evidence="12">
    <location>
        <begin position="408"/>
        <end position="437"/>
    </location>
</feature>
<dbReference type="InterPro" id="IPR000313">
    <property type="entry name" value="PWWP_dom"/>
</dbReference>
<evidence type="ECO:0000256" key="9">
    <source>
        <dbReference type="ARBA" id="ARBA00023204"/>
    </source>
</evidence>
<feature type="compositionally biased region" description="Basic residues" evidence="12">
    <location>
        <begin position="143"/>
        <end position="161"/>
    </location>
</feature>
<feature type="compositionally biased region" description="Polar residues" evidence="12">
    <location>
        <begin position="383"/>
        <end position="393"/>
    </location>
</feature>
<dbReference type="AlphaFoldDB" id="A0A8C2A4K3"/>
<evidence type="ECO:0000256" key="1">
    <source>
        <dbReference type="ARBA" id="ARBA00004123"/>
    </source>
</evidence>
<dbReference type="Pfam" id="PF11467">
    <property type="entry name" value="LEDGF"/>
    <property type="match status" value="1"/>
</dbReference>
<feature type="compositionally biased region" description="Basic and acidic residues" evidence="12">
    <location>
        <begin position="234"/>
        <end position="246"/>
    </location>
</feature>
<evidence type="ECO:0000256" key="6">
    <source>
        <dbReference type="ARBA" id="ARBA00022763"/>
    </source>
</evidence>
<feature type="compositionally biased region" description="Low complexity" evidence="12">
    <location>
        <begin position="250"/>
        <end position="259"/>
    </location>
</feature>
<dbReference type="SUPFAM" id="SSF63748">
    <property type="entry name" value="Tudor/PWWP/MBT"/>
    <property type="match status" value="1"/>
</dbReference>
<dbReference type="Pfam" id="PF00855">
    <property type="entry name" value="PWWP"/>
    <property type="match status" value="1"/>
</dbReference>
<keyword evidence="10" id="KW-0539">Nucleus</keyword>
<feature type="compositionally biased region" description="Low complexity" evidence="12">
    <location>
        <begin position="220"/>
        <end position="233"/>
    </location>
</feature>
<evidence type="ECO:0000256" key="11">
    <source>
        <dbReference type="ARBA" id="ARBA00039350"/>
    </source>
</evidence>
<evidence type="ECO:0000313" key="15">
    <source>
        <dbReference type="Proteomes" id="UP000694700"/>
    </source>
</evidence>
<dbReference type="GO" id="GO:0006281">
    <property type="term" value="P:DNA repair"/>
    <property type="evidence" value="ECO:0007669"/>
    <property type="project" value="UniProtKB-KW"/>
</dbReference>
<dbReference type="Ensembl" id="ENSCCRT00015103191.1">
    <property type="protein sequence ID" value="ENSCCRP00015099955.1"/>
    <property type="gene ID" value="ENSCCRG00015040124.1"/>
</dbReference>
<keyword evidence="8" id="KW-0233">DNA recombination</keyword>
<feature type="compositionally biased region" description="Basic and acidic residues" evidence="12">
    <location>
        <begin position="517"/>
        <end position="529"/>
    </location>
</feature>
<feature type="region of interest" description="Disordered" evidence="12">
    <location>
        <begin position="516"/>
        <end position="622"/>
    </location>
</feature>
<dbReference type="GO" id="GO:0006310">
    <property type="term" value="P:DNA recombination"/>
    <property type="evidence" value="ECO:0007669"/>
    <property type="project" value="UniProtKB-KW"/>
</dbReference>
<dbReference type="Gene3D" id="2.30.30.140">
    <property type="match status" value="1"/>
</dbReference>
<dbReference type="SMART" id="SM00293">
    <property type="entry name" value="PWWP"/>
    <property type="match status" value="1"/>
</dbReference>
<evidence type="ECO:0000313" key="14">
    <source>
        <dbReference type="Ensembl" id="ENSCCRP00015099955.1"/>
    </source>
</evidence>
<keyword evidence="6" id="KW-0227">DNA damage</keyword>
<dbReference type="PANTHER" id="PTHR12550:SF18">
    <property type="entry name" value="HEPATOMA-DERIVED GROWTH FACTOR-RELATED PROTEIN 2"/>
    <property type="match status" value="1"/>
</dbReference>
<feature type="compositionally biased region" description="Polar residues" evidence="12">
    <location>
        <begin position="84"/>
        <end position="101"/>
    </location>
</feature>
<proteinExistence type="inferred from homology"/>
<sequence length="622" mass="68547">MPHNFRPGDLVFAKMKGYPHWPARIEDVAEGAVKPPPNKIPIFFFGTHETAFLAPKDLFAYEKHQDRYGKPNKRKGFNEGLWEIQNNPHASYNTPAPASSSDSEDEQPAPGSDAEDDEEAVVPRKAETGSNDSDSGSEDQRKTAVKRKAPAAKRPPVKRTRASSSDRDGEESGSPSEPEPSPSSDSDSGKNSDQDFTPQKESGGRGGKKPAGRGRRKKASSGSDSESGSQSDQKAARSDSEDEKPRPAVSGSESQSGSKSDSDSEPPPPARKGPQGRKKGEKCTDRVSEWKKRDEERRKELEERRKKEEAEELRRLREREKEEEDKRKREKENKARKGSSSDSSSSSSDDDVDDHPLKKSKKPPPPPIPAPSDSDSPSPAEASHQNFPQTLSTSVASQNVDCVLVVSSLDEKIRQTSRQPERAAKEREGEPSPEEKLQKLHTDIKFALKVDNPDIEKCLQALEELSSVQVTTQILQKNADVIATLKKIRRYKASSAVMEKATAVYNKLKLQFIGKIESGKPKLDEKNQETNEQDTQNTDDSKPVNGESESEKKDVSESDSNPKPTDQEKPDENKSPNGISPNPDDQTEQQTLPTDSTEASPTADADVKEDSRAQDEQMSSES</sequence>
<feature type="compositionally biased region" description="Basic and acidic residues" evidence="12">
    <location>
        <begin position="281"/>
        <end position="335"/>
    </location>
</feature>
<feature type="compositionally biased region" description="Basic and acidic residues" evidence="12">
    <location>
        <begin position="565"/>
        <end position="574"/>
    </location>
</feature>
<feature type="compositionally biased region" description="Acidic residues" evidence="12">
    <location>
        <begin position="102"/>
        <end position="120"/>
    </location>
</feature>
<reference evidence="14" key="1">
    <citation type="submission" date="2025-08" db="UniProtKB">
        <authorList>
            <consortium name="Ensembl"/>
        </authorList>
    </citation>
    <scope>IDENTIFICATION</scope>
</reference>
<evidence type="ECO:0000256" key="8">
    <source>
        <dbReference type="ARBA" id="ARBA00023172"/>
    </source>
</evidence>
<dbReference type="InterPro" id="IPR036218">
    <property type="entry name" value="HIVI-bd_sf"/>
</dbReference>
<dbReference type="SUPFAM" id="SSF140576">
    <property type="entry name" value="HIV integrase-binding domain"/>
    <property type="match status" value="1"/>
</dbReference>
<organism evidence="14 15">
    <name type="scientific">Cyprinus carpio</name>
    <name type="common">Common carp</name>
    <dbReference type="NCBI Taxonomy" id="7962"/>
    <lineage>
        <taxon>Eukaryota</taxon>
        <taxon>Metazoa</taxon>
        <taxon>Chordata</taxon>
        <taxon>Craniata</taxon>
        <taxon>Vertebrata</taxon>
        <taxon>Euteleostomi</taxon>
        <taxon>Actinopterygii</taxon>
        <taxon>Neopterygii</taxon>
        <taxon>Teleostei</taxon>
        <taxon>Ostariophysi</taxon>
        <taxon>Cypriniformes</taxon>
        <taxon>Cyprinidae</taxon>
        <taxon>Cyprininae</taxon>
        <taxon>Cyprinus</taxon>
    </lineage>
</organism>
<dbReference type="PROSITE" id="PS50812">
    <property type="entry name" value="PWWP"/>
    <property type="match status" value="1"/>
</dbReference>
<feature type="region of interest" description="Disordered" evidence="12">
    <location>
        <begin position="83"/>
        <end position="393"/>
    </location>
</feature>
<dbReference type="PANTHER" id="PTHR12550">
    <property type="entry name" value="HEPATOMA-DERIVED GROWTH FACTOR-RELATED"/>
    <property type="match status" value="1"/>
</dbReference>